<protein>
    <submittedName>
        <fullName evidence="2">Uncharacterized protein</fullName>
    </submittedName>
</protein>
<evidence type="ECO:0000256" key="1">
    <source>
        <dbReference type="SAM" id="SignalP"/>
    </source>
</evidence>
<keyword evidence="3" id="KW-1185">Reference proteome</keyword>
<accession>A0AAU9KBA5</accession>
<dbReference type="EMBL" id="CAJZBQ010000064">
    <property type="protein sequence ID" value="CAG9336323.1"/>
    <property type="molecule type" value="Genomic_DNA"/>
</dbReference>
<dbReference type="Proteomes" id="UP001162131">
    <property type="component" value="Unassembled WGS sequence"/>
</dbReference>
<name>A0AAU9KBA5_9CILI</name>
<dbReference type="AlphaFoldDB" id="A0AAU9KBA5"/>
<dbReference type="SUPFAM" id="SSF57184">
    <property type="entry name" value="Growth factor receptor domain"/>
    <property type="match status" value="1"/>
</dbReference>
<feature type="signal peptide" evidence="1">
    <location>
        <begin position="1"/>
        <end position="19"/>
    </location>
</feature>
<dbReference type="InterPro" id="IPR009030">
    <property type="entry name" value="Growth_fac_rcpt_cys_sf"/>
</dbReference>
<evidence type="ECO:0000313" key="3">
    <source>
        <dbReference type="Proteomes" id="UP001162131"/>
    </source>
</evidence>
<sequence>MGLSRRIIVFLALLKTISARISFFDEWLTNSGYLNGNDKMTSNDNNDLLVTKPSTDLTNKFSCFLMVLNGETWDLEGDFSSRVSGNEVAVGYWVKFSNTVSNKVFQFGFSSGPHYIISSVSNGVLNGVFYKDASTTDPKNNFSFTIPINKWNLVVFYFQQINSDVTLNILISNKGKTSITSDASSSTPFQLPQGYMTFSSSVHGFLYSIFAIASAYFEGTEYREVILKDTNLNVGKQSKVCSQNCADDLCDAEGDCISSYSQCHCATGTTVCDSCSEPARDFSNYCLRCKYGNSFKNHHCCSNTLTNCLDCSPLSATVCTLCSTGYFLYNNGAGTVSCISCTDSCTSCNPNPQCFECASSIVQDGSTCRVDSIGFQIGFSKPNFEINFASPLTYDLTISSIKAFSDASPSTLLTTTGWTLNTCNSGASQCNIVTDLTESQLPISLVLEFNQA</sequence>
<feature type="chain" id="PRO_5043908401" evidence="1">
    <location>
        <begin position="20"/>
        <end position="452"/>
    </location>
</feature>
<comment type="caution">
    <text evidence="2">The sequence shown here is derived from an EMBL/GenBank/DDBJ whole genome shotgun (WGS) entry which is preliminary data.</text>
</comment>
<organism evidence="2 3">
    <name type="scientific">Blepharisma stoltei</name>
    <dbReference type="NCBI Taxonomy" id="1481888"/>
    <lineage>
        <taxon>Eukaryota</taxon>
        <taxon>Sar</taxon>
        <taxon>Alveolata</taxon>
        <taxon>Ciliophora</taxon>
        <taxon>Postciliodesmatophora</taxon>
        <taxon>Heterotrichea</taxon>
        <taxon>Heterotrichida</taxon>
        <taxon>Blepharismidae</taxon>
        <taxon>Blepharisma</taxon>
    </lineage>
</organism>
<evidence type="ECO:0000313" key="2">
    <source>
        <dbReference type="EMBL" id="CAG9336323.1"/>
    </source>
</evidence>
<keyword evidence="1" id="KW-0732">Signal</keyword>
<gene>
    <name evidence="2" type="ORF">BSTOLATCC_MIC66201</name>
</gene>
<proteinExistence type="predicted"/>
<reference evidence="2" key="1">
    <citation type="submission" date="2021-09" db="EMBL/GenBank/DDBJ databases">
        <authorList>
            <consortium name="AG Swart"/>
            <person name="Singh M."/>
            <person name="Singh A."/>
            <person name="Seah K."/>
            <person name="Emmerich C."/>
        </authorList>
    </citation>
    <scope>NUCLEOTIDE SEQUENCE</scope>
    <source>
        <strain evidence="2">ATCC30299</strain>
    </source>
</reference>